<sequence length="224" mass="24900">MGPSSLRHEGGSRAKKRTIHAENGSCFNKRRINTWTTAAATTTRLPISICGVLVIFVILVSCQLRIVETSSINVNNLNRDFDRVATAAGGGEQDGEVAEETDSFDDDNDDLQLNLIGNGAGLEEQDQDRQHYTHQWAVHIVGGKSVADRIARKHGFINGGEYGDSESNQIFFCLCKDEGIVYWSQDRTQGRTLGIKEKVNYISFRIAILEKEEEQTPESKKPKV</sequence>
<feature type="region of interest" description="Disordered" evidence="1">
    <location>
        <begin position="88"/>
        <end position="107"/>
    </location>
</feature>
<reference evidence="4 5" key="1">
    <citation type="submission" date="2015-12" db="EMBL/GenBank/DDBJ databases">
        <title>The genome of Folsomia candida.</title>
        <authorList>
            <person name="Faddeeva A."/>
            <person name="Derks M.F."/>
            <person name="Anvar Y."/>
            <person name="Smit S."/>
            <person name="Van Straalen N."/>
            <person name="Roelofs D."/>
        </authorList>
    </citation>
    <scope>NUCLEOTIDE SEQUENCE [LARGE SCALE GENOMIC DNA]</scope>
    <source>
        <strain evidence="4 5">VU population</strain>
        <tissue evidence="4">Whole body</tissue>
    </source>
</reference>
<feature type="domain" description="Peptidase S8 pro-domain" evidence="3">
    <location>
        <begin position="135"/>
        <end position="167"/>
    </location>
</feature>
<evidence type="ECO:0000313" key="4">
    <source>
        <dbReference type="EMBL" id="OXA64193.1"/>
    </source>
</evidence>
<evidence type="ECO:0000259" key="3">
    <source>
        <dbReference type="Pfam" id="PF16470"/>
    </source>
</evidence>
<dbReference type="AlphaFoldDB" id="A0A226F339"/>
<feature type="transmembrane region" description="Helical" evidence="2">
    <location>
        <begin position="45"/>
        <end position="67"/>
    </location>
</feature>
<dbReference type="STRING" id="158441.A0A226F339"/>
<name>A0A226F339_FOLCA</name>
<comment type="caution">
    <text evidence="4">The sequence shown here is derived from an EMBL/GenBank/DDBJ whole genome shotgun (WGS) entry which is preliminary data.</text>
</comment>
<evidence type="ECO:0000256" key="2">
    <source>
        <dbReference type="SAM" id="Phobius"/>
    </source>
</evidence>
<dbReference type="Proteomes" id="UP000198287">
    <property type="component" value="Unassembled WGS sequence"/>
</dbReference>
<dbReference type="Gene3D" id="3.30.70.850">
    <property type="entry name" value="Peptidase S8, pro-domain"/>
    <property type="match status" value="1"/>
</dbReference>
<dbReference type="SUPFAM" id="SSF54897">
    <property type="entry name" value="Protease propeptides/inhibitors"/>
    <property type="match status" value="1"/>
</dbReference>
<keyword evidence="5" id="KW-1185">Reference proteome</keyword>
<protein>
    <submittedName>
        <fullName evidence="4">Furin</fullName>
    </submittedName>
</protein>
<proteinExistence type="predicted"/>
<organism evidence="4 5">
    <name type="scientific">Folsomia candida</name>
    <name type="common">Springtail</name>
    <dbReference type="NCBI Taxonomy" id="158441"/>
    <lineage>
        <taxon>Eukaryota</taxon>
        <taxon>Metazoa</taxon>
        <taxon>Ecdysozoa</taxon>
        <taxon>Arthropoda</taxon>
        <taxon>Hexapoda</taxon>
        <taxon>Collembola</taxon>
        <taxon>Entomobryomorpha</taxon>
        <taxon>Isotomoidea</taxon>
        <taxon>Isotomidae</taxon>
        <taxon>Proisotominae</taxon>
        <taxon>Folsomia</taxon>
    </lineage>
</organism>
<accession>A0A226F339</accession>
<dbReference type="OrthoDB" id="300641at2759"/>
<dbReference type="Pfam" id="PF16470">
    <property type="entry name" value="S8_pro-domain"/>
    <property type="match status" value="1"/>
</dbReference>
<keyword evidence="2" id="KW-1133">Transmembrane helix</keyword>
<evidence type="ECO:0000313" key="5">
    <source>
        <dbReference type="Proteomes" id="UP000198287"/>
    </source>
</evidence>
<gene>
    <name evidence="4" type="ORF">Fcan01_02492</name>
</gene>
<evidence type="ECO:0000256" key="1">
    <source>
        <dbReference type="SAM" id="MobiDB-lite"/>
    </source>
</evidence>
<keyword evidence="2" id="KW-0472">Membrane</keyword>
<feature type="compositionally biased region" description="Acidic residues" evidence="1">
    <location>
        <begin position="93"/>
        <end position="107"/>
    </location>
</feature>
<dbReference type="InterPro" id="IPR032815">
    <property type="entry name" value="S8_pro-domain"/>
</dbReference>
<dbReference type="EMBL" id="LNIX01000001">
    <property type="protein sequence ID" value="OXA64193.1"/>
    <property type="molecule type" value="Genomic_DNA"/>
</dbReference>
<keyword evidence="2" id="KW-0812">Transmembrane</keyword>
<dbReference type="InterPro" id="IPR038466">
    <property type="entry name" value="S8_pro-domain_sf"/>
</dbReference>